<keyword evidence="9" id="KW-1185">Reference proteome</keyword>
<keyword evidence="4 6" id="KW-1133">Transmembrane helix</keyword>
<dbReference type="Pfam" id="PF09335">
    <property type="entry name" value="VTT_dom"/>
    <property type="match status" value="1"/>
</dbReference>
<dbReference type="AlphaFoldDB" id="A0A1M5XJY8"/>
<evidence type="ECO:0000313" key="9">
    <source>
        <dbReference type="Proteomes" id="UP000184139"/>
    </source>
</evidence>
<dbReference type="EMBL" id="FQXS01000020">
    <property type="protein sequence ID" value="SHI00066.1"/>
    <property type="molecule type" value="Genomic_DNA"/>
</dbReference>
<name>A0A1M5XJY8_9BACT</name>
<dbReference type="GO" id="GO:0005886">
    <property type="term" value="C:plasma membrane"/>
    <property type="evidence" value="ECO:0007669"/>
    <property type="project" value="UniProtKB-SubCell"/>
</dbReference>
<dbReference type="InterPro" id="IPR032816">
    <property type="entry name" value="VTT_dom"/>
</dbReference>
<feature type="transmembrane region" description="Helical" evidence="6">
    <location>
        <begin position="53"/>
        <end position="71"/>
    </location>
</feature>
<feature type="domain" description="VTT" evidence="7">
    <location>
        <begin position="34"/>
        <end position="150"/>
    </location>
</feature>
<feature type="transmembrane region" description="Helical" evidence="6">
    <location>
        <begin position="127"/>
        <end position="148"/>
    </location>
</feature>
<keyword evidence="3 6" id="KW-0812">Transmembrane</keyword>
<evidence type="ECO:0000256" key="1">
    <source>
        <dbReference type="ARBA" id="ARBA00004651"/>
    </source>
</evidence>
<dbReference type="STRING" id="1121409.SAMN02745124_03150"/>
<comment type="subcellular location">
    <subcellularLocation>
        <location evidence="1 6">Cell membrane</location>
        <topology evidence="1 6">Multi-pass membrane protein</topology>
    </subcellularLocation>
</comment>
<keyword evidence="5 6" id="KW-0472">Membrane</keyword>
<reference evidence="8 9" key="1">
    <citation type="submission" date="2016-11" db="EMBL/GenBank/DDBJ databases">
        <authorList>
            <person name="Jaros S."/>
            <person name="Januszkiewicz K."/>
            <person name="Wedrychowicz H."/>
        </authorList>
    </citation>
    <scope>NUCLEOTIDE SEQUENCE [LARGE SCALE GENOMIC DNA]</scope>
    <source>
        <strain evidence="8 9">DSM 9705</strain>
    </source>
</reference>
<feature type="transmembrane region" description="Helical" evidence="6">
    <location>
        <begin position="160"/>
        <end position="178"/>
    </location>
</feature>
<evidence type="ECO:0000259" key="7">
    <source>
        <dbReference type="Pfam" id="PF09335"/>
    </source>
</evidence>
<evidence type="ECO:0000256" key="6">
    <source>
        <dbReference type="RuleBase" id="RU366058"/>
    </source>
</evidence>
<dbReference type="RefSeq" id="WP_073377502.1">
    <property type="nucleotide sequence ID" value="NZ_FQXS01000020.1"/>
</dbReference>
<sequence length="186" mass="19981">MNENDLQKSISEFGWKGPLVLMMLMAGAIVISPLPSAPIALASGALYGHTWGTVYVAAGAVAGALIAFSLARELGRAKAQKWLGERLSMRLPSSQNGLMLAIFIFRLVPFISFDIVSYAAGLTDISWWRFSLATVAGVIPVSFLLAHFGKEMVGGGTRQTVITVLVLGLLTAIPVILAKRRKKRKP</sequence>
<evidence type="ECO:0000313" key="8">
    <source>
        <dbReference type="EMBL" id="SHI00066.1"/>
    </source>
</evidence>
<protein>
    <recommendedName>
        <fullName evidence="6">TVP38/TMEM64 family membrane protein</fullName>
    </recommendedName>
</protein>
<keyword evidence="2 6" id="KW-1003">Cell membrane</keyword>
<evidence type="ECO:0000256" key="5">
    <source>
        <dbReference type="ARBA" id="ARBA00023136"/>
    </source>
</evidence>
<dbReference type="OrthoDB" id="9779114at2"/>
<accession>A0A1M5XJY8</accession>
<dbReference type="InterPro" id="IPR015414">
    <property type="entry name" value="TMEM64"/>
</dbReference>
<gene>
    <name evidence="8" type="ORF">SAMN02745124_03150</name>
</gene>
<dbReference type="PANTHER" id="PTHR12677">
    <property type="entry name" value="GOLGI APPARATUS MEMBRANE PROTEIN TVP38-RELATED"/>
    <property type="match status" value="1"/>
</dbReference>
<evidence type="ECO:0000256" key="2">
    <source>
        <dbReference type="ARBA" id="ARBA00022475"/>
    </source>
</evidence>
<comment type="similarity">
    <text evidence="6">Belongs to the TVP38/TMEM64 family.</text>
</comment>
<dbReference type="PANTHER" id="PTHR12677:SF59">
    <property type="entry name" value="GOLGI APPARATUS MEMBRANE PROTEIN TVP38-RELATED"/>
    <property type="match status" value="1"/>
</dbReference>
<feature type="transmembrane region" description="Helical" evidence="6">
    <location>
        <begin position="21"/>
        <end position="47"/>
    </location>
</feature>
<dbReference type="Proteomes" id="UP000184139">
    <property type="component" value="Unassembled WGS sequence"/>
</dbReference>
<feature type="transmembrane region" description="Helical" evidence="6">
    <location>
        <begin position="98"/>
        <end position="121"/>
    </location>
</feature>
<evidence type="ECO:0000256" key="3">
    <source>
        <dbReference type="ARBA" id="ARBA00022692"/>
    </source>
</evidence>
<organism evidence="8 9">
    <name type="scientific">Desulfofustis glycolicus DSM 9705</name>
    <dbReference type="NCBI Taxonomy" id="1121409"/>
    <lineage>
        <taxon>Bacteria</taxon>
        <taxon>Pseudomonadati</taxon>
        <taxon>Thermodesulfobacteriota</taxon>
        <taxon>Desulfobulbia</taxon>
        <taxon>Desulfobulbales</taxon>
        <taxon>Desulfocapsaceae</taxon>
        <taxon>Desulfofustis</taxon>
    </lineage>
</organism>
<evidence type="ECO:0000256" key="4">
    <source>
        <dbReference type="ARBA" id="ARBA00022989"/>
    </source>
</evidence>
<proteinExistence type="inferred from homology"/>